<dbReference type="SUPFAM" id="SSF57783">
    <property type="entry name" value="Zinc beta-ribbon"/>
    <property type="match status" value="1"/>
</dbReference>
<proteinExistence type="predicted"/>
<sequence>MTATTLTRHETAIRFLSMLGGSDSRDELLELRYRLEDAHGMGQVFDRPSRIRGLATRAIALGRRTDVYVGCAPRTRRFGGRDAVEHAHVLWVDCDGDDAVAALQQFDPAPAIVVASGSGSNCHAYWPLVEPLARDEVERANRRLAYALGADPASADAARILRVPATWSHKRQPPTPVEALRLDIDRRFTVAAVAGDLCDPPGERSEPTALRISAERDDPLQLIEPEVYVRRLLGVEVPRHRKVSCPFHEDRHPSLHVYKTAERGWYCYGRCRRGGTIYDLAAPLFGYATSGPQFLQLRDELRALFGLESRR</sequence>
<dbReference type="InterPro" id="IPR039459">
    <property type="entry name" value="RepB-like_DNA_primase_dom"/>
</dbReference>
<dbReference type="InterPro" id="IPR036977">
    <property type="entry name" value="DNA_primase_Znf_CHC2"/>
</dbReference>
<evidence type="ECO:0000259" key="1">
    <source>
        <dbReference type="Pfam" id="PF01807"/>
    </source>
</evidence>
<dbReference type="RefSeq" id="WP_353865592.1">
    <property type="nucleotide sequence ID" value="NZ_CP088295.1"/>
</dbReference>
<dbReference type="Proteomes" id="UP001058860">
    <property type="component" value="Chromosome"/>
</dbReference>
<protein>
    <submittedName>
        <fullName evidence="3">CHC2 zinc finger domain-containing protein</fullName>
    </submittedName>
</protein>
<gene>
    <name evidence="3" type="ORF">LRS13_06250</name>
</gene>
<dbReference type="Gene3D" id="3.90.580.10">
    <property type="entry name" value="Zinc finger, CHC2-type domain"/>
    <property type="match status" value="1"/>
</dbReference>
<reference evidence="4" key="1">
    <citation type="submission" date="2021-11" db="EMBL/GenBank/DDBJ databases">
        <title>Cultivation dependent microbiological survey of springs from the worlds oldest radium mine currently devoted to the extraction of radon-saturated water.</title>
        <authorList>
            <person name="Kapinusova G."/>
            <person name="Smrhova T."/>
            <person name="Strejcek M."/>
            <person name="Suman J."/>
            <person name="Jani K."/>
            <person name="Pajer P."/>
            <person name="Uhlik O."/>
        </authorList>
    </citation>
    <scope>NUCLEOTIDE SEQUENCE [LARGE SCALE GENOMIC DNA]</scope>
    <source>
        <strain evidence="4">J379</strain>
    </source>
</reference>
<feature type="domain" description="RepB-like DNA primase" evidence="2">
    <location>
        <begin position="83"/>
        <end position="164"/>
    </location>
</feature>
<organism evidence="3 4">
    <name type="scientific">Svornostia abyssi</name>
    <dbReference type="NCBI Taxonomy" id="2898438"/>
    <lineage>
        <taxon>Bacteria</taxon>
        <taxon>Bacillati</taxon>
        <taxon>Actinomycetota</taxon>
        <taxon>Thermoleophilia</taxon>
        <taxon>Solirubrobacterales</taxon>
        <taxon>Baekduiaceae</taxon>
        <taxon>Svornostia</taxon>
    </lineage>
</organism>
<dbReference type="EMBL" id="CP088295">
    <property type="protein sequence ID" value="UUY05127.1"/>
    <property type="molecule type" value="Genomic_DNA"/>
</dbReference>
<evidence type="ECO:0000313" key="4">
    <source>
        <dbReference type="Proteomes" id="UP001058860"/>
    </source>
</evidence>
<dbReference type="InterPro" id="IPR002694">
    <property type="entry name" value="Znf_CHC2"/>
</dbReference>
<evidence type="ECO:0000313" key="3">
    <source>
        <dbReference type="EMBL" id="UUY05127.1"/>
    </source>
</evidence>
<feature type="domain" description="Zinc finger CHC2-type" evidence="1">
    <location>
        <begin position="243"/>
        <end position="278"/>
    </location>
</feature>
<keyword evidence="4" id="KW-1185">Reference proteome</keyword>
<evidence type="ECO:0000259" key="2">
    <source>
        <dbReference type="Pfam" id="PF16793"/>
    </source>
</evidence>
<dbReference type="Gene3D" id="3.30.70.1790">
    <property type="entry name" value="RepB DNA-primase, N-terminal domain"/>
    <property type="match status" value="1"/>
</dbReference>
<dbReference type="Pfam" id="PF01807">
    <property type="entry name" value="Zn_ribbon_DnaG"/>
    <property type="match status" value="1"/>
</dbReference>
<accession>A0ABY5PKN1</accession>
<name>A0ABY5PKN1_9ACTN</name>
<dbReference type="Pfam" id="PF16793">
    <property type="entry name" value="RepB_primase"/>
    <property type="match status" value="1"/>
</dbReference>